<protein>
    <submittedName>
        <fullName evidence="1">DUF2125 domain-containing protein</fullName>
    </submittedName>
</protein>
<evidence type="ECO:0000313" key="1">
    <source>
        <dbReference type="EMBL" id="QYZ70373.1"/>
    </source>
</evidence>
<gene>
    <name evidence="1" type="ORF">JO391_02250</name>
</gene>
<dbReference type="Proteomes" id="UP000826300">
    <property type="component" value="Chromosome"/>
</dbReference>
<dbReference type="AlphaFoldDB" id="A0A8G0ZX80"/>
<dbReference type="KEGG" id="nsm:JO391_02250"/>
<proteinExistence type="predicted"/>
<dbReference type="EMBL" id="CP069370">
    <property type="protein sequence ID" value="QYZ70373.1"/>
    <property type="molecule type" value="Genomic_DNA"/>
</dbReference>
<organism evidence="1 2">
    <name type="scientific">Neotabrizicola shimadae</name>
    <dbReference type="NCBI Taxonomy" id="2807096"/>
    <lineage>
        <taxon>Bacteria</taxon>
        <taxon>Pseudomonadati</taxon>
        <taxon>Pseudomonadota</taxon>
        <taxon>Alphaproteobacteria</taxon>
        <taxon>Rhodobacterales</taxon>
        <taxon>Paracoccaceae</taxon>
        <taxon>Neotabrizicola</taxon>
    </lineage>
</organism>
<sequence length="320" mass="33837">MKKLIALVLVVAALWSGYWFIGTRALERGVREWIAMQTAAGLEVRQDGLSVQGFPNRFDLTLTQPLLRDPVSGYGWTGEWLQSLMMGWKPWHVILVAPQDWVLLTPMGDIPVTAQSTEASLVLVPGRNLLIDRFTLVSQSPAAVLPTGVLAATDLRLATRRLAEGSAKHELGVEISGLTGTGQLAAAGTGHLRVDALVGFSAPPGLVVVEPPVVVETLEVTEARLDWGTASLAVTGSLAADAAGQAEGRLEVTLQGGPVLLPLAVAAGLVPQRLAPTVSAMVDRLQESAGDGKPLVLPLTFQRGQMRLGILPLGPAPFLR</sequence>
<name>A0A8G0ZX80_9RHOB</name>
<dbReference type="InterPro" id="IPR018666">
    <property type="entry name" value="DUF2125"/>
</dbReference>
<dbReference type="Pfam" id="PF09898">
    <property type="entry name" value="DUF2125"/>
    <property type="match status" value="1"/>
</dbReference>
<dbReference type="RefSeq" id="WP_220662589.1">
    <property type="nucleotide sequence ID" value="NZ_CP069370.1"/>
</dbReference>
<keyword evidence="2" id="KW-1185">Reference proteome</keyword>
<reference evidence="1" key="1">
    <citation type="submission" date="2021-02" db="EMBL/GenBank/DDBJ databases">
        <title>Rhodobacter shimadae sp. nov., an aerobic anoxygenic phototrophic bacterium isolated from a hot spring.</title>
        <authorList>
            <person name="Muramatsu S."/>
            <person name="Haruta S."/>
            <person name="Hirose S."/>
            <person name="Hanada S."/>
        </authorList>
    </citation>
    <scope>NUCLEOTIDE SEQUENCE</scope>
    <source>
        <strain evidence="1">N10</strain>
    </source>
</reference>
<accession>A0A8G0ZX80</accession>
<evidence type="ECO:0000313" key="2">
    <source>
        <dbReference type="Proteomes" id="UP000826300"/>
    </source>
</evidence>